<name>A0A0F9GI38_9ZZZZ</name>
<sequence length="100" mass="11717">MNSKQGERLNKMLRIIGYIISGVVVWFYTTKWILYFLPPPIDAADTLAAYMFIGICGPVLSFFIISACYCLYTWINTGEEKTMFDVWEDKKEGDRWIKNR</sequence>
<feature type="transmembrane region" description="Helical" evidence="1">
    <location>
        <begin position="12"/>
        <end position="29"/>
    </location>
</feature>
<protein>
    <submittedName>
        <fullName evidence="2">Uncharacterized protein</fullName>
    </submittedName>
</protein>
<gene>
    <name evidence="2" type="ORF">LCGC14_2118370</name>
</gene>
<keyword evidence="1" id="KW-0472">Membrane</keyword>
<evidence type="ECO:0000256" key="1">
    <source>
        <dbReference type="SAM" id="Phobius"/>
    </source>
</evidence>
<reference evidence="2" key="1">
    <citation type="journal article" date="2015" name="Nature">
        <title>Complex archaea that bridge the gap between prokaryotes and eukaryotes.</title>
        <authorList>
            <person name="Spang A."/>
            <person name="Saw J.H."/>
            <person name="Jorgensen S.L."/>
            <person name="Zaremba-Niedzwiedzka K."/>
            <person name="Martijn J."/>
            <person name="Lind A.E."/>
            <person name="van Eijk R."/>
            <person name="Schleper C."/>
            <person name="Guy L."/>
            <person name="Ettema T.J."/>
        </authorList>
    </citation>
    <scope>NUCLEOTIDE SEQUENCE</scope>
</reference>
<comment type="caution">
    <text evidence="2">The sequence shown here is derived from an EMBL/GenBank/DDBJ whole genome shotgun (WGS) entry which is preliminary data.</text>
</comment>
<feature type="transmembrane region" description="Helical" evidence="1">
    <location>
        <begin position="49"/>
        <end position="75"/>
    </location>
</feature>
<dbReference type="EMBL" id="LAZR01026324">
    <property type="protein sequence ID" value="KKL69095.1"/>
    <property type="molecule type" value="Genomic_DNA"/>
</dbReference>
<keyword evidence="1" id="KW-1133">Transmembrane helix</keyword>
<proteinExistence type="predicted"/>
<evidence type="ECO:0000313" key="2">
    <source>
        <dbReference type="EMBL" id="KKL69095.1"/>
    </source>
</evidence>
<dbReference type="AlphaFoldDB" id="A0A0F9GI38"/>
<organism evidence="2">
    <name type="scientific">marine sediment metagenome</name>
    <dbReference type="NCBI Taxonomy" id="412755"/>
    <lineage>
        <taxon>unclassified sequences</taxon>
        <taxon>metagenomes</taxon>
        <taxon>ecological metagenomes</taxon>
    </lineage>
</organism>
<accession>A0A0F9GI38</accession>
<keyword evidence="1" id="KW-0812">Transmembrane</keyword>